<accession>A0ABS1MSG1</accession>
<organism evidence="1 2">
    <name type="scientific">Streptomyces siderophoricus</name>
    <dbReference type="NCBI Taxonomy" id="2802281"/>
    <lineage>
        <taxon>Bacteria</taxon>
        <taxon>Bacillati</taxon>
        <taxon>Actinomycetota</taxon>
        <taxon>Actinomycetes</taxon>
        <taxon>Kitasatosporales</taxon>
        <taxon>Streptomycetaceae</taxon>
        <taxon>Streptomyces</taxon>
    </lineage>
</organism>
<comment type="caution">
    <text evidence="1">The sequence shown here is derived from an EMBL/GenBank/DDBJ whole genome shotgun (WGS) entry which is preliminary data.</text>
</comment>
<sequence>MGEPPACPPRGAGRRYSAKDLPLDQAYDAFTGLTGTFVDRYRNMDCTAHGDAVDRFHPRKG</sequence>
<keyword evidence="2" id="KW-1185">Reference proteome</keyword>
<proteinExistence type="predicted"/>
<dbReference type="RefSeq" id="WP_201804414.1">
    <property type="nucleotide sequence ID" value="NZ_JAERRI010000007.1"/>
</dbReference>
<evidence type="ECO:0000313" key="2">
    <source>
        <dbReference type="Proteomes" id="UP000629371"/>
    </source>
</evidence>
<evidence type="ECO:0000313" key="1">
    <source>
        <dbReference type="EMBL" id="MBL1090725.1"/>
    </source>
</evidence>
<protein>
    <submittedName>
        <fullName evidence="1">Uncharacterized protein</fullName>
    </submittedName>
</protein>
<dbReference type="Proteomes" id="UP000629371">
    <property type="component" value="Unassembled WGS sequence"/>
</dbReference>
<reference evidence="1 2" key="1">
    <citation type="submission" date="2021-01" db="EMBL/GenBank/DDBJ databases">
        <title>WGS of actinomycetes isolated from Thailand.</title>
        <authorList>
            <person name="Thawai C."/>
        </authorList>
    </citation>
    <scope>NUCLEOTIDE SEQUENCE [LARGE SCALE GENOMIC DNA]</scope>
    <source>
        <strain evidence="1 2">CH9-7</strain>
    </source>
</reference>
<name>A0ABS1MSG1_9ACTN</name>
<gene>
    <name evidence="1" type="ORF">JK360_15185</name>
</gene>
<dbReference type="EMBL" id="JAERRI010000007">
    <property type="protein sequence ID" value="MBL1090725.1"/>
    <property type="molecule type" value="Genomic_DNA"/>
</dbReference>